<gene>
    <name evidence="2" type="ORF">L486_01627</name>
</gene>
<keyword evidence="3" id="KW-1185">Reference proteome</keyword>
<organism evidence="2 3">
    <name type="scientific">Kwoniella mangroviensis CBS 10435</name>
    <dbReference type="NCBI Taxonomy" id="1331196"/>
    <lineage>
        <taxon>Eukaryota</taxon>
        <taxon>Fungi</taxon>
        <taxon>Dikarya</taxon>
        <taxon>Basidiomycota</taxon>
        <taxon>Agaricomycotina</taxon>
        <taxon>Tremellomycetes</taxon>
        <taxon>Tremellales</taxon>
        <taxon>Cryptococcaceae</taxon>
        <taxon>Kwoniella</taxon>
    </lineage>
</organism>
<reference evidence="2 3" key="1">
    <citation type="submission" date="2013-07" db="EMBL/GenBank/DDBJ databases">
        <title>The Genome Sequence of Kwoniella mangroviensis CBS10435.</title>
        <authorList>
            <consortium name="The Broad Institute Genome Sequencing Platform"/>
            <person name="Cuomo C."/>
            <person name="Litvintseva A."/>
            <person name="Chen Y."/>
            <person name="Heitman J."/>
            <person name="Sun S."/>
            <person name="Springer D."/>
            <person name="Dromer F."/>
            <person name="Young S.K."/>
            <person name="Zeng Q."/>
            <person name="Gargeya S."/>
            <person name="Fitzgerald M."/>
            <person name="Abouelleil A."/>
            <person name="Alvarado L."/>
            <person name="Berlin A.M."/>
            <person name="Chapman S.B."/>
            <person name="Dewar J."/>
            <person name="Goldberg J."/>
            <person name="Griggs A."/>
            <person name="Gujja S."/>
            <person name="Hansen M."/>
            <person name="Howarth C."/>
            <person name="Imamovic A."/>
            <person name="Larimer J."/>
            <person name="McCowan C."/>
            <person name="Murphy C."/>
            <person name="Pearson M."/>
            <person name="Priest M."/>
            <person name="Roberts A."/>
            <person name="Saif S."/>
            <person name="Shea T."/>
            <person name="Sykes S."/>
            <person name="Wortman J."/>
            <person name="Nusbaum C."/>
            <person name="Birren B."/>
        </authorList>
    </citation>
    <scope>NUCLEOTIDE SEQUENCE [LARGE SCALE GENOMIC DNA]</scope>
    <source>
        <strain evidence="2 3">CBS 10435</strain>
    </source>
</reference>
<proteinExistence type="predicted"/>
<dbReference type="Proteomes" id="UP000092583">
    <property type="component" value="Unassembled WGS sequence"/>
</dbReference>
<feature type="compositionally biased region" description="Basic residues" evidence="1">
    <location>
        <begin position="239"/>
        <end position="248"/>
    </location>
</feature>
<evidence type="ECO:0000313" key="2">
    <source>
        <dbReference type="EMBL" id="OCF61961.1"/>
    </source>
</evidence>
<dbReference type="STRING" id="1331196.A0A1B9J2E6"/>
<feature type="compositionally biased region" description="Polar residues" evidence="1">
    <location>
        <begin position="214"/>
        <end position="230"/>
    </location>
</feature>
<feature type="region of interest" description="Disordered" evidence="1">
    <location>
        <begin position="214"/>
        <end position="279"/>
    </location>
</feature>
<feature type="region of interest" description="Disordered" evidence="1">
    <location>
        <begin position="133"/>
        <end position="158"/>
    </location>
</feature>
<feature type="compositionally biased region" description="Polar residues" evidence="1">
    <location>
        <begin position="24"/>
        <end position="54"/>
    </location>
</feature>
<feature type="region of interest" description="Disordered" evidence="1">
    <location>
        <begin position="77"/>
        <end position="121"/>
    </location>
</feature>
<dbReference type="EMBL" id="KI669459">
    <property type="protein sequence ID" value="OCF61961.1"/>
    <property type="molecule type" value="Genomic_DNA"/>
</dbReference>
<name>A0A1B9J2E6_9TREE</name>
<evidence type="ECO:0000313" key="3">
    <source>
        <dbReference type="Proteomes" id="UP000092583"/>
    </source>
</evidence>
<dbReference type="AlphaFoldDB" id="A0A1B9J2E6"/>
<feature type="region of interest" description="Disordered" evidence="1">
    <location>
        <begin position="1"/>
        <end position="65"/>
    </location>
</feature>
<protein>
    <submittedName>
        <fullName evidence="2">Uncharacterized protein</fullName>
    </submittedName>
</protein>
<accession>A0A1B9J2E6</accession>
<feature type="compositionally biased region" description="Basic and acidic residues" evidence="1">
    <location>
        <begin position="270"/>
        <end position="279"/>
    </location>
</feature>
<reference evidence="3" key="2">
    <citation type="submission" date="2013-12" db="EMBL/GenBank/DDBJ databases">
        <title>Evolution of pathogenesis and genome organization in the Tremellales.</title>
        <authorList>
            <person name="Cuomo C."/>
            <person name="Litvintseva A."/>
            <person name="Heitman J."/>
            <person name="Chen Y."/>
            <person name="Sun S."/>
            <person name="Springer D."/>
            <person name="Dromer F."/>
            <person name="Young S."/>
            <person name="Zeng Q."/>
            <person name="Chapman S."/>
            <person name="Gujja S."/>
            <person name="Saif S."/>
            <person name="Birren B."/>
        </authorList>
    </citation>
    <scope>NUCLEOTIDE SEQUENCE [LARGE SCALE GENOMIC DNA]</scope>
    <source>
        <strain evidence="3">CBS 10435</strain>
    </source>
</reference>
<sequence>MSLPLASAGPPTLSMHPSRLANFHASNPSNDSGTNSSSTAKIGNAQPPVNSGANSVPLRATVRKRRVPVWNLPLKPLSRTARRKKKAEDKKKAKFYGNPINTPAGSAFASGVEPEGRPRKRRSAIVAEGVIRDHLERDPSGTSGPIDEEVPIQEQRRIDDLEASIQYRDQRPSRRSSAIIAEQVIREEAENRLQGSTGQDHHINIRFIRVVNSQAHPADGSQNGNTITARNTEKEQNTKKRKKDKGKRKQEDSESRSQRTDKKRKSRRASRSEGKIALS</sequence>
<feature type="compositionally biased region" description="Basic and acidic residues" evidence="1">
    <location>
        <begin position="249"/>
        <end position="260"/>
    </location>
</feature>
<evidence type="ECO:0000256" key="1">
    <source>
        <dbReference type="SAM" id="MobiDB-lite"/>
    </source>
</evidence>